<dbReference type="AlphaFoldDB" id="A0A0M0K0H8"/>
<dbReference type="SUPFAM" id="SSF50156">
    <property type="entry name" value="PDZ domain-like"/>
    <property type="match status" value="1"/>
</dbReference>
<dbReference type="Gene3D" id="2.30.42.10">
    <property type="match status" value="1"/>
</dbReference>
<dbReference type="Pfam" id="PF00595">
    <property type="entry name" value="PDZ"/>
    <property type="match status" value="1"/>
</dbReference>
<dbReference type="PROSITE" id="PS50106">
    <property type="entry name" value="PDZ"/>
    <property type="match status" value="1"/>
</dbReference>
<evidence type="ECO:0000259" key="2">
    <source>
        <dbReference type="PROSITE" id="PS50106"/>
    </source>
</evidence>
<comment type="caution">
    <text evidence="3">The sequence shown here is derived from an EMBL/GenBank/DDBJ whole genome shotgun (WGS) entry which is preliminary data.</text>
</comment>
<dbReference type="Proteomes" id="UP000037460">
    <property type="component" value="Unassembled WGS sequence"/>
</dbReference>
<feature type="region of interest" description="Disordered" evidence="1">
    <location>
        <begin position="384"/>
        <end position="413"/>
    </location>
</feature>
<reference evidence="4" key="1">
    <citation type="journal article" date="2015" name="PLoS Genet.">
        <title>Genome Sequence and Transcriptome Analyses of Chrysochromulina tobin: Metabolic Tools for Enhanced Algal Fitness in the Prominent Order Prymnesiales (Haptophyceae).</title>
        <authorList>
            <person name="Hovde B.T."/>
            <person name="Deodato C.R."/>
            <person name="Hunsperger H.M."/>
            <person name="Ryken S.A."/>
            <person name="Yost W."/>
            <person name="Jha R.K."/>
            <person name="Patterson J."/>
            <person name="Monnat R.J. Jr."/>
            <person name="Barlow S.B."/>
            <person name="Starkenburg S.R."/>
            <person name="Cattolico R.A."/>
        </authorList>
    </citation>
    <scope>NUCLEOTIDE SEQUENCE</scope>
    <source>
        <strain evidence="4">CCMP291</strain>
    </source>
</reference>
<dbReference type="InterPro" id="IPR036034">
    <property type="entry name" value="PDZ_sf"/>
</dbReference>
<name>A0A0M0K0H8_9EUKA</name>
<dbReference type="CDD" id="cd00136">
    <property type="entry name" value="PDZ_canonical"/>
    <property type="match status" value="1"/>
</dbReference>
<dbReference type="SMART" id="SM00228">
    <property type="entry name" value="PDZ"/>
    <property type="match status" value="1"/>
</dbReference>
<accession>A0A0M0K0H8</accession>
<dbReference type="InterPro" id="IPR001478">
    <property type="entry name" value="PDZ"/>
</dbReference>
<proteinExistence type="predicted"/>
<dbReference type="EMBL" id="JWZX01001804">
    <property type="protein sequence ID" value="KOO32315.1"/>
    <property type="molecule type" value="Genomic_DNA"/>
</dbReference>
<evidence type="ECO:0000313" key="4">
    <source>
        <dbReference type="Proteomes" id="UP000037460"/>
    </source>
</evidence>
<organism evidence="3 4">
    <name type="scientific">Chrysochromulina tobinii</name>
    <dbReference type="NCBI Taxonomy" id="1460289"/>
    <lineage>
        <taxon>Eukaryota</taxon>
        <taxon>Haptista</taxon>
        <taxon>Haptophyta</taxon>
        <taxon>Prymnesiophyceae</taxon>
        <taxon>Prymnesiales</taxon>
        <taxon>Chrysochromulinaceae</taxon>
        <taxon>Chrysochromulina</taxon>
    </lineage>
</organism>
<dbReference type="OrthoDB" id="165498at2759"/>
<keyword evidence="4" id="KW-1185">Reference proteome</keyword>
<evidence type="ECO:0000256" key="1">
    <source>
        <dbReference type="SAM" id="MobiDB-lite"/>
    </source>
</evidence>
<sequence length="413" mass="44245">MRAINVPDRLFQRGTYKKLSKKKSVGAIVKLIFAGKEVASEVGQPVNDEARSEDHLLSFNFRGQAFTWTGELHELAADKFKVDICEKDDSGSDFGKDEPIVGSGEVDSVTIVFFGERAEMISVPIKEAPKIGEAAKDGAVAMGAAAAQGRCELQLEVRWVPDRPLRHSGKIRVGRTLVEVVPTPLPGGMPSATADATAREKQMRECAFPFAWLLCGIDRHGKGHAKSSMSGETQSPAAPEGAPTGVVDGVDDGVGEGTLDHEAVLTDYDAEPFVQQVADGNAFSVTFTESVLGMQLNLTPDGTGIEVSAFSSIEEGKLLPAERSGKVFIGDRVIAINGRSTKGASRDEVLDLIINAPRPVTIHFQHDSQQDLELQYQRTMATQRLQHPAPEVETGPAPAPEPAPKVTPKLASS</sequence>
<gene>
    <name evidence="3" type="ORF">Ctob_010005</name>
</gene>
<protein>
    <recommendedName>
        <fullName evidence="2">PDZ domain-containing protein</fullName>
    </recommendedName>
</protein>
<evidence type="ECO:0000313" key="3">
    <source>
        <dbReference type="EMBL" id="KOO32315.1"/>
    </source>
</evidence>
<feature type="domain" description="PDZ" evidence="2">
    <location>
        <begin position="292"/>
        <end position="368"/>
    </location>
</feature>